<gene>
    <name evidence="2" type="ORF">ETU37_01690</name>
</gene>
<dbReference type="EMBL" id="SDPU01000007">
    <property type="protein sequence ID" value="RYU15276.1"/>
    <property type="molecule type" value="Genomic_DNA"/>
</dbReference>
<name>A0A4V1Z2R0_9ACTN</name>
<dbReference type="InterPro" id="IPR010852">
    <property type="entry name" value="ABATE"/>
</dbReference>
<evidence type="ECO:0000313" key="2">
    <source>
        <dbReference type="EMBL" id="RYU15276.1"/>
    </source>
</evidence>
<sequence length="221" mass="23566">MITNQGTIGGVHWIELDGVTLPKRLGGHPALDFCNTWAGWGDVTEVEDARREWLKSYDVLVAWSVYAGLVSRDDADVLRRRAARRKAEAATVLERARALRVAVHDAVLDPADADALAALTPEVRRAGALVDVVPAGPDADAGADLAVGLEAGLELPVLAAAWSAAGLLSSPDVAKVCACPGIDCGWLFLDTRGRRRWCDMAVCGNRAKVAAHARRARERTA</sequence>
<dbReference type="Pfam" id="PF07336">
    <property type="entry name" value="ABATE"/>
    <property type="match status" value="1"/>
</dbReference>
<dbReference type="Pfam" id="PF11706">
    <property type="entry name" value="zf-CGNR"/>
    <property type="match status" value="1"/>
</dbReference>
<dbReference type="PANTHER" id="PTHR35525:SF3">
    <property type="entry name" value="BLL6575 PROTEIN"/>
    <property type="match status" value="1"/>
</dbReference>
<dbReference type="InterPro" id="IPR021005">
    <property type="entry name" value="Znf_CGNR"/>
</dbReference>
<keyword evidence="3" id="KW-1185">Reference proteome</keyword>
<evidence type="ECO:0000259" key="1">
    <source>
        <dbReference type="Pfam" id="PF11706"/>
    </source>
</evidence>
<dbReference type="AlphaFoldDB" id="A0A4V1Z2R0"/>
<reference evidence="2 3" key="1">
    <citation type="submission" date="2019-01" db="EMBL/GenBank/DDBJ databases">
        <title>Nocardioides guangzhouensis sp. nov., an actinobacterium isolated from soil.</title>
        <authorList>
            <person name="Fu Y."/>
            <person name="Cai Y."/>
            <person name="Lin Z."/>
            <person name="Chen P."/>
        </authorList>
    </citation>
    <scope>NUCLEOTIDE SEQUENCE [LARGE SCALE GENOMIC DNA]</scope>
    <source>
        <strain evidence="2 3">NBRC 105384</strain>
    </source>
</reference>
<dbReference type="PANTHER" id="PTHR35525">
    <property type="entry name" value="BLL6575 PROTEIN"/>
    <property type="match status" value="1"/>
</dbReference>
<organism evidence="2 3">
    <name type="scientific">Nocardioides iriomotensis</name>
    <dbReference type="NCBI Taxonomy" id="715784"/>
    <lineage>
        <taxon>Bacteria</taxon>
        <taxon>Bacillati</taxon>
        <taxon>Actinomycetota</taxon>
        <taxon>Actinomycetes</taxon>
        <taxon>Propionibacteriales</taxon>
        <taxon>Nocardioidaceae</taxon>
        <taxon>Nocardioides</taxon>
    </lineage>
</organism>
<proteinExistence type="predicted"/>
<comment type="caution">
    <text evidence="2">The sequence shown here is derived from an EMBL/GenBank/DDBJ whole genome shotgun (WGS) entry which is preliminary data.</text>
</comment>
<dbReference type="SUPFAM" id="SSF160904">
    <property type="entry name" value="Jann2411-like"/>
    <property type="match status" value="1"/>
</dbReference>
<evidence type="ECO:0000313" key="3">
    <source>
        <dbReference type="Proteomes" id="UP000291189"/>
    </source>
</evidence>
<dbReference type="Proteomes" id="UP000291189">
    <property type="component" value="Unassembled WGS sequence"/>
</dbReference>
<dbReference type="OrthoDB" id="3208838at2"/>
<feature type="domain" description="Zinc finger CGNR" evidence="1">
    <location>
        <begin position="178"/>
        <end position="215"/>
    </location>
</feature>
<accession>A0A4V1Z2R0</accession>
<dbReference type="Gene3D" id="1.10.3300.10">
    <property type="entry name" value="Jann2411-like domain"/>
    <property type="match status" value="1"/>
</dbReference>
<dbReference type="InterPro" id="IPR023286">
    <property type="entry name" value="ABATE_dom_sf"/>
</dbReference>
<protein>
    <recommendedName>
        <fullName evidence="1">Zinc finger CGNR domain-containing protein</fullName>
    </recommendedName>
</protein>